<protein>
    <submittedName>
        <fullName evidence="2">Uncharacterized protein</fullName>
    </submittedName>
</protein>
<proteinExistence type="predicted"/>
<name>A0A517Y8A5_9BACT</name>
<dbReference type="EMBL" id="CP036274">
    <property type="protein sequence ID" value="QDU26431.1"/>
    <property type="molecule type" value="Genomic_DNA"/>
</dbReference>
<keyword evidence="1" id="KW-1133">Transmembrane helix</keyword>
<dbReference type="KEGG" id="aagg:ETAA8_15090"/>
<feature type="transmembrane region" description="Helical" evidence="1">
    <location>
        <begin position="20"/>
        <end position="42"/>
    </location>
</feature>
<reference evidence="2 3" key="1">
    <citation type="submission" date="2019-02" db="EMBL/GenBank/DDBJ databases">
        <title>Deep-cultivation of Planctomycetes and their phenomic and genomic characterization uncovers novel biology.</title>
        <authorList>
            <person name="Wiegand S."/>
            <person name="Jogler M."/>
            <person name="Boedeker C."/>
            <person name="Pinto D."/>
            <person name="Vollmers J."/>
            <person name="Rivas-Marin E."/>
            <person name="Kohn T."/>
            <person name="Peeters S.H."/>
            <person name="Heuer A."/>
            <person name="Rast P."/>
            <person name="Oberbeckmann S."/>
            <person name="Bunk B."/>
            <person name="Jeske O."/>
            <person name="Meyerdierks A."/>
            <person name="Storesund J.E."/>
            <person name="Kallscheuer N."/>
            <person name="Luecker S."/>
            <person name="Lage O.M."/>
            <person name="Pohl T."/>
            <person name="Merkel B.J."/>
            <person name="Hornburger P."/>
            <person name="Mueller R.-W."/>
            <person name="Bruemmer F."/>
            <person name="Labrenz M."/>
            <person name="Spormann A.M."/>
            <person name="Op den Camp H."/>
            <person name="Overmann J."/>
            <person name="Amann R."/>
            <person name="Jetten M.S.M."/>
            <person name="Mascher T."/>
            <person name="Medema M.H."/>
            <person name="Devos D.P."/>
            <person name="Kaster A.-K."/>
            <person name="Ovreas L."/>
            <person name="Rohde M."/>
            <person name="Galperin M.Y."/>
            <person name="Jogler C."/>
        </authorList>
    </citation>
    <scope>NUCLEOTIDE SEQUENCE [LARGE SCALE GENOMIC DNA]</scope>
    <source>
        <strain evidence="2 3">ETA_A8</strain>
    </source>
</reference>
<evidence type="ECO:0000313" key="2">
    <source>
        <dbReference type="EMBL" id="QDU26431.1"/>
    </source>
</evidence>
<sequence length="43" mass="4672">MDERLASLGSHTVREEKRLFSLLLGVVFILSGVVLLVCSVVGK</sequence>
<keyword evidence="3" id="KW-1185">Reference proteome</keyword>
<dbReference type="Proteomes" id="UP000315017">
    <property type="component" value="Chromosome"/>
</dbReference>
<keyword evidence="1" id="KW-0472">Membrane</keyword>
<evidence type="ECO:0000313" key="3">
    <source>
        <dbReference type="Proteomes" id="UP000315017"/>
    </source>
</evidence>
<evidence type="ECO:0000256" key="1">
    <source>
        <dbReference type="SAM" id="Phobius"/>
    </source>
</evidence>
<gene>
    <name evidence="2" type="ORF">ETAA8_15090</name>
</gene>
<keyword evidence="1" id="KW-0812">Transmembrane</keyword>
<accession>A0A517Y8A5</accession>
<dbReference type="AlphaFoldDB" id="A0A517Y8A5"/>
<organism evidence="2 3">
    <name type="scientific">Anatilimnocola aggregata</name>
    <dbReference type="NCBI Taxonomy" id="2528021"/>
    <lineage>
        <taxon>Bacteria</taxon>
        <taxon>Pseudomonadati</taxon>
        <taxon>Planctomycetota</taxon>
        <taxon>Planctomycetia</taxon>
        <taxon>Pirellulales</taxon>
        <taxon>Pirellulaceae</taxon>
        <taxon>Anatilimnocola</taxon>
    </lineage>
</organism>